<dbReference type="AlphaFoldDB" id="A0A7J0DTT6"/>
<organism evidence="2 3">
    <name type="scientific">Actinidia rufa</name>
    <dbReference type="NCBI Taxonomy" id="165716"/>
    <lineage>
        <taxon>Eukaryota</taxon>
        <taxon>Viridiplantae</taxon>
        <taxon>Streptophyta</taxon>
        <taxon>Embryophyta</taxon>
        <taxon>Tracheophyta</taxon>
        <taxon>Spermatophyta</taxon>
        <taxon>Magnoliopsida</taxon>
        <taxon>eudicotyledons</taxon>
        <taxon>Gunneridae</taxon>
        <taxon>Pentapetalae</taxon>
        <taxon>asterids</taxon>
        <taxon>Ericales</taxon>
        <taxon>Actinidiaceae</taxon>
        <taxon>Actinidia</taxon>
    </lineage>
</organism>
<proteinExistence type="inferred from homology"/>
<dbReference type="Proteomes" id="UP000585474">
    <property type="component" value="Unassembled WGS sequence"/>
</dbReference>
<protein>
    <submittedName>
        <fullName evidence="2">TIP41-like family protein</fullName>
    </submittedName>
</protein>
<dbReference type="InterPro" id="IPR007303">
    <property type="entry name" value="TIP41-like"/>
</dbReference>
<dbReference type="Pfam" id="PF04176">
    <property type="entry name" value="TIP41"/>
    <property type="match status" value="1"/>
</dbReference>
<dbReference type="InterPro" id="IPR051330">
    <property type="entry name" value="Phosphatase_reg/MetRdx"/>
</dbReference>
<dbReference type="PANTHER" id="PTHR21021">
    <property type="entry name" value="GAF/PUTATIVE CYTOSKELETAL PROTEIN"/>
    <property type="match status" value="1"/>
</dbReference>
<sequence>MEFVGDQNKLLKPPEPSSFPTDAVDYAYMIGRSSLATDQLSTLSTSNSILSVEHKLQTSHLPEMVFGDSSLVLKHVNSGTNIHFKIFDALTDWKEEALPPVKVPEAAKWKFRRNIAFMTHISFAYWQQTLLAVDTGL</sequence>
<evidence type="ECO:0000313" key="2">
    <source>
        <dbReference type="EMBL" id="GFS42150.1"/>
    </source>
</evidence>
<keyword evidence="3" id="KW-1185">Reference proteome</keyword>
<comment type="caution">
    <text evidence="2">The sequence shown here is derived from an EMBL/GenBank/DDBJ whole genome shotgun (WGS) entry which is preliminary data.</text>
</comment>
<evidence type="ECO:0000313" key="3">
    <source>
        <dbReference type="Proteomes" id="UP000585474"/>
    </source>
</evidence>
<accession>A0A7J0DTT6</accession>
<reference evidence="3" key="1">
    <citation type="submission" date="2019-07" db="EMBL/GenBank/DDBJ databases">
        <title>De Novo Assembly of kiwifruit Actinidia rufa.</title>
        <authorList>
            <person name="Sugita-Konishi S."/>
            <person name="Sato K."/>
            <person name="Mori E."/>
            <person name="Abe Y."/>
            <person name="Kisaki G."/>
            <person name="Hamano K."/>
            <person name="Suezawa K."/>
            <person name="Otani M."/>
            <person name="Fukuda T."/>
            <person name="Manabe T."/>
            <person name="Gomi K."/>
            <person name="Tabuchi M."/>
            <person name="Akimitsu K."/>
            <person name="Kataoka I."/>
        </authorList>
    </citation>
    <scope>NUCLEOTIDE SEQUENCE [LARGE SCALE GENOMIC DNA]</scope>
    <source>
        <strain evidence="3">cv. Fuchu</strain>
    </source>
</reference>
<dbReference type="GO" id="GO:0005829">
    <property type="term" value="C:cytosol"/>
    <property type="evidence" value="ECO:0007669"/>
    <property type="project" value="TreeGrafter"/>
</dbReference>
<comment type="similarity">
    <text evidence="1">Belongs to the TIP41 family.</text>
</comment>
<evidence type="ECO:0000256" key="1">
    <source>
        <dbReference type="ARBA" id="ARBA00006658"/>
    </source>
</evidence>
<dbReference type="GO" id="GO:0031929">
    <property type="term" value="P:TOR signaling"/>
    <property type="evidence" value="ECO:0007669"/>
    <property type="project" value="TreeGrafter"/>
</dbReference>
<name>A0A7J0DTT6_9ERIC</name>
<dbReference type="OrthoDB" id="1737681at2759"/>
<dbReference type="EMBL" id="BJWL01000395">
    <property type="protein sequence ID" value="GFS42150.1"/>
    <property type="molecule type" value="Genomic_DNA"/>
</dbReference>
<dbReference type="PANTHER" id="PTHR21021:SF16">
    <property type="entry name" value="TIP41-LIKE PROTEIN"/>
    <property type="match status" value="1"/>
</dbReference>
<gene>
    <name evidence="2" type="ORF">Acr_00g0078240</name>
</gene>